<evidence type="ECO:0000313" key="15">
    <source>
        <dbReference type="Proteomes" id="UP000317909"/>
    </source>
</evidence>
<gene>
    <name evidence="10" type="primary">grpE</name>
    <name evidence="14" type="ORF">I41_21610</name>
</gene>
<evidence type="ECO:0000256" key="6">
    <source>
        <dbReference type="ARBA" id="ARBA00023186"/>
    </source>
</evidence>
<sequence>MQSGPYRQDQPSRDGGDDRPTDAQLGGATADGAPTPNAGIADETSGGDLLEIELNAERDRNLRLRAEIENLRSRSSRELGDQIRYAALPMARDLLPVLDNIDRAIAAGDKAGEKGPLVDGIKLVRQQMIGVLKQHQCEEIAALGAEFNPQFHAAILQQPSSDVPPNHVIMVTQAGYQLHDRVVRPAQVIVSSGPA</sequence>
<evidence type="ECO:0000256" key="12">
    <source>
        <dbReference type="RuleBase" id="RU004478"/>
    </source>
</evidence>
<evidence type="ECO:0000256" key="5">
    <source>
        <dbReference type="ARBA" id="ARBA00023016"/>
    </source>
</evidence>
<protein>
    <recommendedName>
        <fullName evidence="8 10">Protein GrpE</fullName>
    </recommendedName>
    <alternativeName>
        <fullName evidence="9 10">HSP-70 cofactor</fullName>
    </alternativeName>
</protein>
<dbReference type="InterPro" id="IPR000740">
    <property type="entry name" value="GrpE"/>
</dbReference>
<keyword evidence="4 10" id="KW-0963">Cytoplasm</keyword>
<evidence type="ECO:0000256" key="8">
    <source>
        <dbReference type="ARBA" id="ARBA00072274"/>
    </source>
</evidence>
<proteinExistence type="inferred from homology"/>
<keyword evidence="6 10" id="KW-0143">Chaperone</keyword>
<dbReference type="PANTHER" id="PTHR21237">
    <property type="entry name" value="GRPE PROTEIN"/>
    <property type="match status" value="1"/>
</dbReference>
<dbReference type="AlphaFoldDB" id="A0A517TX78"/>
<dbReference type="Pfam" id="PF01025">
    <property type="entry name" value="GrpE"/>
    <property type="match status" value="1"/>
</dbReference>
<name>A0A517TX78_9BACT</name>
<keyword evidence="5 10" id="KW-0346">Stress response</keyword>
<dbReference type="KEGG" id="llh:I41_21610"/>
<comment type="subcellular location">
    <subcellularLocation>
        <location evidence="1 10">Cytoplasm</location>
    </subcellularLocation>
</comment>
<evidence type="ECO:0000256" key="9">
    <source>
        <dbReference type="ARBA" id="ARBA00076414"/>
    </source>
</evidence>
<comment type="subunit">
    <text evidence="3 10">Homodimer.</text>
</comment>
<evidence type="ECO:0000256" key="3">
    <source>
        <dbReference type="ARBA" id="ARBA00011738"/>
    </source>
</evidence>
<organism evidence="14 15">
    <name type="scientific">Lacipirellula limnantheis</name>
    <dbReference type="NCBI Taxonomy" id="2528024"/>
    <lineage>
        <taxon>Bacteria</taxon>
        <taxon>Pseudomonadati</taxon>
        <taxon>Planctomycetota</taxon>
        <taxon>Planctomycetia</taxon>
        <taxon>Pirellulales</taxon>
        <taxon>Lacipirellulaceae</taxon>
        <taxon>Lacipirellula</taxon>
    </lineage>
</organism>
<dbReference type="GO" id="GO:0051087">
    <property type="term" value="F:protein-folding chaperone binding"/>
    <property type="evidence" value="ECO:0007669"/>
    <property type="project" value="InterPro"/>
</dbReference>
<dbReference type="InterPro" id="IPR013805">
    <property type="entry name" value="GrpE_CC"/>
</dbReference>
<dbReference type="InterPro" id="IPR009012">
    <property type="entry name" value="GrpE_head"/>
</dbReference>
<dbReference type="GO" id="GO:0051082">
    <property type="term" value="F:unfolded protein binding"/>
    <property type="evidence" value="ECO:0007669"/>
    <property type="project" value="TreeGrafter"/>
</dbReference>
<evidence type="ECO:0000256" key="7">
    <source>
        <dbReference type="ARBA" id="ARBA00053401"/>
    </source>
</evidence>
<dbReference type="Gene3D" id="3.90.20.20">
    <property type="match status" value="1"/>
</dbReference>
<dbReference type="SUPFAM" id="SSF58014">
    <property type="entry name" value="Coiled-coil domain of nucleotide exchange factor GrpE"/>
    <property type="match status" value="1"/>
</dbReference>
<dbReference type="Gene3D" id="2.30.22.10">
    <property type="entry name" value="Head domain of nucleotide exchange factor GrpE"/>
    <property type="match status" value="1"/>
</dbReference>
<feature type="region of interest" description="Disordered" evidence="13">
    <location>
        <begin position="1"/>
        <end position="46"/>
    </location>
</feature>
<dbReference type="GO" id="GO:0006457">
    <property type="term" value="P:protein folding"/>
    <property type="evidence" value="ECO:0007669"/>
    <property type="project" value="InterPro"/>
</dbReference>
<evidence type="ECO:0000256" key="1">
    <source>
        <dbReference type="ARBA" id="ARBA00004496"/>
    </source>
</evidence>
<dbReference type="GO" id="GO:0000774">
    <property type="term" value="F:adenyl-nucleotide exchange factor activity"/>
    <property type="evidence" value="ECO:0007669"/>
    <property type="project" value="InterPro"/>
</dbReference>
<dbReference type="PRINTS" id="PR00773">
    <property type="entry name" value="GRPEPROTEIN"/>
</dbReference>
<dbReference type="GO" id="GO:0005737">
    <property type="term" value="C:cytoplasm"/>
    <property type="evidence" value="ECO:0007669"/>
    <property type="project" value="UniProtKB-SubCell"/>
</dbReference>
<dbReference type="FunFam" id="2.30.22.10:FF:000001">
    <property type="entry name" value="Protein GrpE"/>
    <property type="match status" value="1"/>
</dbReference>
<dbReference type="RefSeq" id="WP_145432479.1">
    <property type="nucleotide sequence ID" value="NZ_CP036339.1"/>
</dbReference>
<comment type="function">
    <text evidence="7 10 11">Participates actively in the response to hyperosmotic and heat shock by preventing the aggregation of stress-denatured proteins, in association with DnaK and GrpE. It is the nucleotide exchange factor for DnaK and may function as a thermosensor. Unfolded proteins bind initially to DnaJ; upon interaction with the DnaJ-bound protein, DnaK hydrolyzes its bound ATP, resulting in the formation of a stable complex. GrpE releases ADP from DnaK; ATP binding to DnaK triggers the release of the substrate protein, thus completing the reaction cycle. Several rounds of ATP-dependent interactions between DnaJ, DnaK and GrpE are required for fully efficient folding.</text>
</comment>
<dbReference type="GO" id="GO:0042803">
    <property type="term" value="F:protein homodimerization activity"/>
    <property type="evidence" value="ECO:0007669"/>
    <property type="project" value="InterPro"/>
</dbReference>
<accession>A0A517TX78</accession>
<evidence type="ECO:0000256" key="4">
    <source>
        <dbReference type="ARBA" id="ARBA00022490"/>
    </source>
</evidence>
<reference evidence="14 15" key="1">
    <citation type="submission" date="2019-02" db="EMBL/GenBank/DDBJ databases">
        <title>Deep-cultivation of Planctomycetes and their phenomic and genomic characterization uncovers novel biology.</title>
        <authorList>
            <person name="Wiegand S."/>
            <person name="Jogler M."/>
            <person name="Boedeker C."/>
            <person name="Pinto D."/>
            <person name="Vollmers J."/>
            <person name="Rivas-Marin E."/>
            <person name="Kohn T."/>
            <person name="Peeters S.H."/>
            <person name="Heuer A."/>
            <person name="Rast P."/>
            <person name="Oberbeckmann S."/>
            <person name="Bunk B."/>
            <person name="Jeske O."/>
            <person name="Meyerdierks A."/>
            <person name="Storesund J.E."/>
            <person name="Kallscheuer N."/>
            <person name="Luecker S."/>
            <person name="Lage O.M."/>
            <person name="Pohl T."/>
            <person name="Merkel B.J."/>
            <person name="Hornburger P."/>
            <person name="Mueller R.-W."/>
            <person name="Bruemmer F."/>
            <person name="Labrenz M."/>
            <person name="Spormann A.M."/>
            <person name="Op den Camp H."/>
            <person name="Overmann J."/>
            <person name="Amann R."/>
            <person name="Jetten M.S.M."/>
            <person name="Mascher T."/>
            <person name="Medema M.H."/>
            <person name="Devos D.P."/>
            <person name="Kaster A.-K."/>
            <person name="Ovreas L."/>
            <person name="Rohde M."/>
            <person name="Galperin M.Y."/>
            <person name="Jogler C."/>
        </authorList>
    </citation>
    <scope>NUCLEOTIDE SEQUENCE [LARGE SCALE GENOMIC DNA]</scope>
    <source>
        <strain evidence="14 15">I41</strain>
    </source>
</reference>
<dbReference type="SUPFAM" id="SSF51064">
    <property type="entry name" value="Head domain of nucleotide exchange factor GrpE"/>
    <property type="match status" value="1"/>
</dbReference>
<dbReference type="Proteomes" id="UP000317909">
    <property type="component" value="Chromosome"/>
</dbReference>
<dbReference type="OrthoDB" id="9812586at2"/>
<dbReference type="PROSITE" id="PS01071">
    <property type="entry name" value="GRPE"/>
    <property type="match status" value="1"/>
</dbReference>
<evidence type="ECO:0000256" key="2">
    <source>
        <dbReference type="ARBA" id="ARBA00009054"/>
    </source>
</evidence>
<evidence type="ECO:0000256" key="10">
    <source>
        <dbReference type="HAMAP-Rule" id="MF_01151"/>
    </source>
</evidence>
<evidence type="ECO:0000313" key="14">
    <source>
        <dbReference type="EMBL" id="QDT72974.1"/>
    </source>
</evidence>
<dbReference type="PANTHER" id="PTHR21237:SF23">
    <property type="entry name" value="GRPE PROTEIN HOMOLOG, MITOCHONDRIAL"/>
    <property type="match status" value="1"/>
</dbReference>
<evidence type="ECO:0000256" key="11">
    <source>
        <dbReference type="RuleBase" id="RU000639"/>
    </source>
</evidence>
<feature type="compositionally biased region" description="Basic and acidic residues" evidence="13">
    <location>
        <begin position="10"/>
        <end position="21"/>
    </location>
</feature>
<dbReference type="EMBL" id="CP036339">
    <property type="protein sequence ID" value="QDT72974.1"/>
    <property type="molecule type" value="Genomic_DNA"/>
</dbReference>
<evidence type="ECO:0000256" key="13">
    <source>
        <dbReference type="SAM" id="MobiDB-lite"/>
    </source>
</evidence>
<keyword evidence="15" id="KW-1185">Reference proteome</keyword>
<dbReference type="CDD" id="cd00446">
    <property type="entry name" value="GrpE"/>
    <property type="match status" value="1"/>
</dbReference>
<comment type="similarity">
    <text evidence="2 10 12">Belongs to the GrpE family.</text>
</comment>
<dbReference type="HAMAP" id="MF_01151">
    <property type="entry name" value="GrpE"/>
    <property type="match status" value="1"/>
</dbReference>